<keyword evidence="8" id="KW-1185">Reference proteome</keyword>
<keyword evidence="4 6" id="KW-1133">Transmembrane helix</keyword>
<comment type="subcellular location">
    <subcellularLocation>
        <location evidence="1">Membrane</location>
        <topology evidence="1">Multi-pass membrane protein</topology>
    </subcellularLocation>
</comment>
<evidence type="ECO:0000313" key="7">
    <source>
        <dbReference type="EMBL" id="TWP29305.1"/>
    </source>
</evidence>
<accession>A0A563DGI1</accession>
<protein>
    <submittedName>
        <fullName evidence="7">DUF423 domain-containing protein</fullName>
    </submittedName>
</protein>
<feature type="transmembrane region" description="Helical" evidence="6">
    <location>
        <begin position="100"/>
        <end position="124"/>
    </location>
</feature>
<evidence type="ECO:0000256" key="6">
    <source>
        <dbReference type="SAM" id="Phobius"/>
    </source>
</evidence>
<proteinExistence type="inferred from homology"/>
<sequence>MKSVTLIFGTLYGLTSVILGAFGAHAFKKILSPDKLESFETGVKYQMYHALALLIIGLSLSFSTSLEKWGAWGLIIGTFLFSFSIYFLSFSDFWKMNLKFLGPITPLGGFFMILGWACLLLYFIKCR</sequence>
<dbReference type="OrthoDB" id="9802121at2"/>
<evidence type="ECO:0000256" key="2">
    <source>
        <dbReference type="ARBA" id="ARBA00009694"/>
    </source>
</evidence>
<dbReference type="EMBL" id="SELH01000015">
    <property type="protein sequence ID" value="TWP29305.1"/>
    <property type="molecule type" value="Genomic_DNA"/>
</dbReference>
<gene>
    <name evidence="7" type="ORF">ETU09_03550</name>
</gene>
<feature type="transmembrane region" description="Helical" evidence="6">
    <location>
        <begin position="69"/>
        <end position="88"/>
    </location>
</feature>
<dbReference type="RefSeq" id="WP_146261661.1">
    <property type="nucleotide sequence ID" value="NZ_SELG01000029.1"/>
</dbReference>
<evidence type="ECO:0000256" key="3">
    <source>
        <dbReference type="ARBA" id="ARBA00022692"/>
    </source>
</evidence>
<evidence type="ECO:0000313" key="8">
    <source>
        <dbReference type="Proteomes" id="UP000319499"/>
    </source>
</evidence>
<feature type="transmembrane region" description="Helical" evidence="6">
    <location>
        <begin position="47"/>
        <end position="63"/>
    </location>
</feature>
<evidence type="ECO:0000256" key="5">
    <source>
        <dbReference type="ARBA" id="ARBA00023136"/>
    </source>
</evidence>
<comment type="caution">
    <text evidence="7">The sequence shown here is derived from an EMBL/GenBank/DDBJ whole genome shotgun (WGS) entry which is preliminary data.</text>
</comment>
<reference evidence="7 8" key="1">
    <citation type="submission" date="2019-02" db="EMBL/GenBank/DDBJ databases">
        <title>Apibacter muscae sp. nov.: a novel member of the house fly microbiota.</title>
        <authorList>
            <person name="Park R."/>
        </authorList>
    </citation>
    <scope>NUCLEOTIDE SEQUENCE [LARGE SCALE GENOMIC DNA]</scope>
    <source>
        <strain evidence="7 8">AL1</strain>
    </source>
</reference>
<keyword evidence="3 6" id="KW-0812">Transmembrane</keyword>
<dbReference type="PANTHER" id="PTHR43461:SF1">
    <property type="entry name" value="TRANSMEMBRANE PROTEIN 256"/>
    <property type="match status" value="1"/>
</dbReference>
<organism evidence="7 8">
    <name type="scientific">Apibacter muscae</name>
    <dbReference type="NCBI Taxonomy" id="2509004"/>
    <lineage>
        <taxon>Bacteria</taxon>
        <taxon>Pseudomonadati</taxon>
        <taxon>Bacteroidota</taxon>
        <taxon>Flavobacteriia</taxon>
        <taxon>Flavobacteriales</taxon>
        <taxon>Weeksellaceae</taxon>
        <taxon>Apibacter</taxon>
    </lineage>
</organism>
<dbReference type="AlphaFoldDB" id="A0A563DGI1"/>
<dbReference type="Pfam" id="PF04241">
    <property type="entry name" value="DUF423"/>
    <property type="match status" value="1"/>
</dbReference>
<dbReference type="InterPro" id="IPR006696">
    <property type="entry name" value="DUF423"/>
</dbReference>
<comment type="similarity">
    <text evidence="2">Belongs to the UPF0382 family.</text>
</comment>
<dbReference type="GO" id="GO:0005886">
    <property type="term" value="C:plasma membrane"/>
    <property type="evidence" value="ECO:0007669"/>
    <property type="project" value="TreeGrafter"/>
</dbReference>
<evidence type="ECO:0000256" key="4">
    <source>
        <dbReference type="ARBA" id="ARBA00022989"/>
    </source>
</evidence>
<dbReference type="PANTHER" id="PTHR43461">
    <property type="entry name" value="TRANSMEMBRANE PROTEIN 256"/>
    <property type="match status" value="1"/>
</dbReference>
<evidence type="ECO:0000256" key="1">
    <source>
        <dbReference type="ARBA" id="ARBA00004141"/>
    </source>
</evidence>
<dbReference type="Proteomes" id="UP000319499">
    <property type="component" value="Unassembled WGS sequence"/>
</dbReference>
<feature type="transmembrane region" description="Helical" evidence="6">
    <location>
        <begin position="6"/>
        <end position="27"/>
    </location>
</feature>
<keyword evidence="5 6" id="KW-0472">Membrane</keyword>
<name>A0A563DGI1_9FLAO</name>